<dbReference type="AlphaFoldDB" id="A0A9N8W2S0"/>
<dbReference type="EMBL" id="CAJVPJ010000060">
    <property type="protein sequence ID" value="CAG8468994.1"/>
    <property type="molecule type" value="Genomic_DNA"/>
</dbReference>
<keyword evidence="2" id="KW-1185">Reference proteome</keyword>
<name>A0A9N8W2S0_9GLOM</name>
<reference evidence="1" key="1">
    <citation type="submission" date="2021-06" db="EMBL/GenBank/DDBJ databases">
        <authorList>
            <person name="Kallberg Y."/>
            <person name="Tangrot J."/>
            <person name="Rosling A."/>
        </authorList>
    </citation>
    <scope>NUCLEOTIDE SEQUENCE</scope>
    <source>
        <strain evidence="1">IA702</strain>
    </source>
</reference>
<gene>
    <name evidence="1" type="ORF">POCULU_LOCUS944</name>
</gene>
<evidence type="ECO:0000313" key="2">
    <source>
        <dbReference type="Proteomes" id="UP000789572"/>
    </source>
</evidence>
<dbReference type="Proteomes" id="UP000789572">
    <property type="component" value="Unassembled WGS sequence"/>
</dbReference>
<accession>A0A9N8W2S0</accession>
<evidence type="ECO:0000313" key="1">
    <source>
        <dbReference type="EMBL" id="CAG8468994.1"/>
    </source>
</evidence>
<protein>
    <submittedName>
        <fullName evidence="1">6050_t:CDS:1</fullName>
    </submittedName>
</protein>
<comment type="caution">
    <text evidence="1">The sequence shown here is derived from an EMBL/GenBank/DDBJ whole genome shotgun (WGS) entry which is preliminary data.</text>
</comment>
<sequence length="143" mass="16292">MNGAHELHKRLNNTWVFYTTLENGTPWTSTNEPDQYKAIGNYNWMLYQLLHNTTTWDDILETYEAPTPEDILCLVAILNSHDTLPTGKNLTSAVTQYLSNATVILVVDGPSVKHFIIRSRTLMIPKEKKMLLRSIMIICKSPG</sequence>
<proteinExistence type="predicted"/>
<organism evidence="1 2">
    <name type="scientific">Paraglomus occultum</name>
    <dbReference type="NCBI Taxonomy" id="144539"/>
    <lineage>
        <taxon>Eukaryota</taxon>
        <taxon>Fungi</taxon>
        <taxon>Fungi incertae sedis</taxon>
        <taxon>Mucoromycota</taxon>
        <taxon>Glomeromycotina</taxon>
        <taxon>Glomeromycetes</taxon>
        <taxon>Paraglomerales</taxon>
        <taxon>Paraglomeraceae</taxon>
        <taxon>Paraglomus</taxon>
    </lineage>
</organism>